<comment type="catalytic activity">
    <reaction evidence="6">
        <text>precorrin-2 + NAD(+) = sirohydrochlorin + NADH + 2 H(+)</text>
        <dbReference type="Rhea" id="RHEA:15613"/>
        <dbReference type="ChEBI" id="CHEBI:15378"/>
        <dbReference type="ChEBI" id="CHEBI:57540"/>
        <dbReference type="ChEBI" id="CHEBI:57945"/>
        <dbReference type="ChEBI" id="CHEBI:58351"/>
        <dbReference type="ChEBI" id="CHEBI:58827"/>
        <dbReference type="EC" id="1.3.1.76"/>
    </reaction>
</comment>
<dbReference type="RefSeq" id="WP_135767229.1">
    <property type="nucleotide sequence ID" value="NZ_RQET01000004.1"/>
</dbReference>
<dbReference type="GO" id="GO:0043115">
    <property type="term" value="F:precorrin-2 dehydrogenase activity"/>
    <property type="evidence" value="ECO:0007669"/>
    <property type="project" value="UniProtKB-EC"/>
</dbReference>
<dbReference type="Proteomes" id="UP000298458">
    <property type="component" value="Unassembled WGS sequence"/>
</dbReference>
<evidence type="ECO:0000256" key="2">
    <source>
        <dbReference type="ARBA" id="ARBA00012400"/>
    </source>
</evidence>
<dbReference type="PANTHER" id="PTHR35330">
    <property type="entry name" value="SIROHEME BIOSYNTHESIS PROTEIN MET8"/>
    <property type="match status" value="1"/>
</dbReference>
<organism evidence="7 8">
    <name type="scientific">Leptospira fletcheri</name>
    <dbReference type="NCBI Taxonomy" id="2484981"/>
    <lineage>
        <taxon>Bacteria</taxon>
        <taxon>Pseudomonadati</taxon>
        <taxon>Spirochaetota</taxon>
        <taxon>Spirochaetia</taxon>
        <taxon>Leptospirales</taxon>
        <taxon>Leptospiraceae</taxon>
        <taxon>Leptospira</taxon>
    </lineage>
</organism>
<dbReference type="EMBL" id="RQET01000004">
    <property type="protein sequence ID" value="TGK11827.1"/>
    <property type="molecule type" value="Genomic_DNA"/>
</dbReference>
<evidence type="ECO:0000256" key="4">
    <source>
        <dbReference type="ARBA" id="ARBA00023027"/>
    </source>
</evidence>
<dbReference type="EC" id="1.3.1.76" evidence="2"/>
<evidence type="ECO:0000256" key="3">
    <source>
        <dbReference type="ARBA" id="ARBA00023002"/>
    </source>
</evidence>
<keyword evidence="3" id="KW-0560">Oxidoreductase</keyword>
<sequence>MNRLLPVFLKLEGKRVLLIGGGRVALEKLGPLLESGCELTLVAETFRPEVLEILSGRPEVQLFQKKVELSDLAGFHLIYSATNDRKTNQDLVIEAKRLGIWINCADDPEACDFYSSAYFDRGPLRVAVSTQGEFAGLAKTIRNALEELVPQGHERDFEDLFEIRKAAKKSLGDPEVRKEALRSLLREFKEKYLKLKHS</sequence>
<dbReference type="SUPFAM" id="SSF51735">
    <property type="entry name" value="NAD(P)-binding Rossmann-fold domains"/>
    <property type="match status" value="1"/>
</dbReference>
<keyword evidence="5" id="KW-0627">Porphyrin biosynthesis</keyword>
<dbReference type="Pfam" id="PF13241">
    <property type="entry name" value="NAD_binding_7"/>
    <property type="match status" value="1"/>
</dbReference>
<keyword evidence="4" id="KW-0520">NAD</keyword>
<evidence type="ECO:0000256" key="6">
    <source>
        <dbReference type="ARBA" id="ARBA00047561"/>
    </source>
</evidence>
<dbReference type="NCBIfam" id="TIGR01470">
    <property type="entry name" value="cysG_Nterm"/>
    <property type="match status" value="1"/>
</dbReference>
<keyword evidence="8" id="KW-1185">Reference proteome</keyword>
<dbReference type="OrthoDB" id="9773765at2"/>
<reference evidence="7" key="1">
    <citation type="journal article" date="2019" name="PLoS Negl. Trop. Dis.">
        <title>Revisiting the worldwide diversity of Leptospira species in the environment.</title>
        <authorList>
            <person name="Vincent A.T."/>
            <person name="Schiettekatte O."/>
            <person name="Bourhy P."/>
            <person name="Veyrier F.J."/>
            <person name="Picardeau M."/>
        </authorList>
    </citation>
    <scope>NUCLEOTIDE SEQUENCE [LARGE SCALE GENOMIC DNA]</scope>
    <source>
        <strain evidence="7">SSW15</strain>
    </source>
</reference>
<evidence type="ECO:0000313" key="7">
    <source>
        <dbReference type="EMBL" id="TGK11827.1"/>
    </source>
</evidence>
<dbReference type="InterPro" id="IPR028161">
    <property type="entry name" value="Met8-like"/>
</dbReference>
<dbReference type="AlphaFoldDB" id="A0A4R9GGR8"/>
<dbReference type="InterPro" id="IPR006367">
    <property type="entry name" value="Sirohaem_synthase_N"/>
</dbReference>
<evidence type="ECO:0000256" key="5">
    <source>
        <dbReference type="ARBA" id="ARBA00023244"/>
    </source>
</evidence>
<proteinExistence type="predicted"/>
<dbReference type="GO" id="GO:0004325">
    <property type="term" value="F:ferrochelatase activity"/>
    <property type="evidence" value="ECO:0007669"/>
    <property type="project" value="InterPro"/>
</dbReference>
<dbReference type="PANTHER" id="PTHR35330:SF1">
    <property type="entry name" value="SIROHEME BIOSYNTHESIS PROTEIN MET8"/>
    <property type="match status" value="1"/>
</dbReference>
<dbReference type="InterPro" id="IPR042518">
    <property type="entry name" value="SirC_C"/>
</dbReference>
<name>A0A4R9GGR8_9LEPT</name>
<dbReference type="SUPFAM" id="SSF75615">
    <property type="entry name" value="Siroheme synthase middle domains-like"/>
    <property type="match status" value="1"/>
</dbReference>
<evidence type="ECO:0000256" key="1">
    <source>
        <dbReference type="ARBA" id="ARBA00005010"/>
    </source>
</evidence>
<dbReference type="Gene3D" id="1.10.8.610">
    <property type="entry name" value="SirC, precorrin-2 dehydrogenase, C-terminal helical domain-like"/>
    <property type="match status" value="1"/>
</dbReference>
<protein>
    <recommendedName>
        <fullName evidence="2">precorrin-2 dehydrogenase</fullName>
        <ecNumber evidence="2">1.3.1.76</ecNumber>
    </recommendedName>
</protein>
<comment type="pathway">
    <text evidence="1">Porphyrin-containing compound metabolism; siroheme biosynthesis; sirohydrochlorin from precorrin-2: step 1/1.</text>
</comment>
<gene>
    <name evidence="7" type="ORF">EHO60_05920</name>
</gene>
<dbReference type="InterPro" id="IPR036291">
    <property type="entry name" value="NAD(P)-bd_dom_sf"/>
</dbReference>
<dbReference type="Gene3D" id="3.40.50.720">
    <property type="entry name" value="NAD(P)-binding Rossmann-like Domain"/>
    <property type="match status" value="1"/>
</dbReference>
<comment type="caution">
    <text evidence="7">The sequence shown here is derived from an EMBL/GenBank/DDBJ whole genome shotgun (WGS) entry which is preliminary data.</text>
</comment>
<dbReference type="UniPathway" id="UPA00262">
    <property type="reaction ID" value="UER00222"/>
</dbReference>
<evidence type="ECO:0000313" key="8">
    <source>
        <dbReference type="Proteomes" id="UP000298458"/>
    </source>
</evidence>
<accession>A0A4R9GGR8</accession>
<dbReference type="GO" id="GO:0019354">
    <property type="term" value="P:siroheme biosynthetic process"/>
    <property type="evidence" value="ECO:0007669"/>
    <property type="project" value="UniProtKB-UniPathway"/>
</dbReference>